<accession>E5A5K0</accession>
<feature type="compositionally biased region" description="Low complexity" evidence="1">
    <location>
        <begin position="246"/>
        <end position="288"/>
    </location>
</feature>
<feature type="region of interest" description="Disordered" evidence="1">
    <location>
        <begin position="236"/>
        <end position="321"/>
    </location>
</feature>
<dbReference type="HOGENOM" id="CLU_414503_0_0_1"/>
<dbReference type="AlphaFoldDB" id="E5A5K0"/>
<dbReference type="STRING" id="985895.E5A5K0"/>
<evidence type="ECO:0000256" key="1">
    <source>
        <dbReference type="SAM" id="MobiDB-lite"/>
    </source>
</evidence>
<dbReference type="InParanoid" id="E5A5K0"/>
<feature type="region of interest" description="Disordered" evidence="1">
    <location>
        <begin position="493"/>
        <end position="512"/>
    </location>
</feature>
<feature type="compositionally biased region" description="Low complexity" evidence="1">
    <location>
        <begin position="493"/>
        <end position="505"/>
    </location>
</feature>
<dbReference type="eggNOG" id="ENOG502S9W4">
    <property type="taxonomic scope" value="Eukaryota"/>
</dbReference>
<feature type="compositionally biased region" description="Low complexity" evidence="1">
    <location>
        <begin position="295"/>
        <end position="312"/>
    </location>
</feature>
<feature type="region of interest" description="Disordered" evidence="1">
    <location>
        <begin position="333"/>
        <end position="404"/>
    </location>
</feature>
<reference evidence="3" key="1">
    <citation type="journal article" date="2011" name="Nat. Commun.">
        <title>Effector diversification within compartments of the Leptosphaeria maculans genome affected by Repeat-Induced Point mutations.</title>
        <authorList>
            <person name="Rouxel T."/>
            <person name="Grandaubert J."/>
            <person name="Hane J.K."/>
            <person name="Hoede C."/>
            <person name="van de Wouw A.P."/>
            <person name="Couloux A."/>
            <person name="Dominguez V."/>
            <person name="Anthouard V."/>
            <person name="Bally P."/>
            <person name="Bourras S."/>
            <person name="Cozijnsen A.J."/>
            <person name="Ciuffetti L.M."/>
            <person name="Degrave A."/>
            <person name="Dilmaghani A."/>
            <person name="Duret L."/>
            <person name="Fudal I."/>
            <person name="Goodwin S.B."/>
            <person name="Gout L."/>
            <person name="Glaser N."/>
            <person name="Linglin J."/>
            <person name="Kema G.H.J."/>
            <person name="Lapalu N."/>
            <person name="Lawrence C.B."/>
            <person name="May K."/>
            <person name="Meyer M."/>
            <person name="Ollivier B."/>
            <person name="Poulain J."/>
            <person name="Schoch C.L."/>
            <person name="Simon A."/>
            <person name="Spatafora J.W."/>
            <person name="Stachowiak A."/>
            <person name="Turgeon B.G."/>
            <person name="Tyler B.M."/>
            <person name="Vincent D."/>
            <person name="Weissenbach J."/>
            <person name="Amselem J."/>
            <person name="Quesneville H."/>
            <person name="Oliver R.P."/>
            <person name="Wincker P."/>
            <person name="Balesdent M.-H."/>
            <person name="Howlett B.J."/>
        </authorList>
    </citation>
    <scope>NUCLEOTIDE SEQUENCE [LARGE SCALE GENOMIC DNA]</scope>
    <source>
        <strain evidence="3">JN3 / isolate v23.1.3 / race Av1-4-5-6-7-8</strain>
    </source>
</reference>
<dbReference type="VEuPathDB" id="FungiDB:LEMA_P081370.1"/>
<evidence type="ECO:0000313" key="2">
    <source>
        <dbReference type="EMBL" id="CBX98898.1"/>
    </source>
</evidence>
<feature type="compositionally biased region" description="Pro residues" evidence="1">
    <location>
        <begin position="144"/>
        <end position="153"/>
    </location>
</feature>
<feature type="compositionally biased region" description="Low complexity" evidence="1">
    <location>
        <begin position="522"/>
        <end position="544"/>
    </location>
</feature>
<feature type="compositionally biased region" description="Basic and acidic residues" evidence="1">
    <location>
        <begin position="594"/>
        <end position="625"/>
    </location>
</feature>
<dbReference type="Proteomes" id="UP000002668">
    <property type="component" value="Genome"/>
</dbReference>
<dbReference type="OMA" id="ASPHERY"/>
<feature type="compositionally biased region" description="Low complexity" evidence="1">
    <location>
        <begin position="154"/>
        <end position="164"/>
    </location>
</feature>
<feature type="compositionally biased region" description="Low complexity" evidence="1">
    <location>
        <begin position="344"/>
        <end position="365"/>
    </location>
</feature>
<feature type="compositionally biased region" description="Acidic residues" evidence="1">
    <location>
        <begin position="581"/>
        <end position="593"/>
    </location>
</feature>
<gene>
    <name evidence="2" type="ORF">LEMA_P081370.1</name>
</gene>
<evidence type="ECO:0000313" key="3">
    <source>
        <dbReference type="Proteomes" id="UP000002668"/>
    </source>
</evidence>
<feature type="compositionally biased region" description="Polar residues" evidence="1">
    <location>
        <begin position="333"/>
        <end position="343"/>
    </location>
</feature>
<feature type="region of interest" description="Disordered" evidence="1">
    <location>
        <begin position="134"/>
        <end position="190"/>
    </location>
</feature>
<proteinExistence type="predicted"/>
<feature type="compositionally biased region" description="Low complexity" evidence="1">
    <location>
        <begin position="554"/>
        <end position="578"/>
    </location>
</feature>
<sequence>MAKPQIQGLFVSFCSAHDDGGGGGGGVGRGSSGIMGVVNWDSFAGGWGMCRSAAGASDLQQAGAAGLPSKTPRNSLKVAAMEEMQTCVHAPVKQIAVPDSYLTPQVAQSPKVGLLPPSLAIHRLKRGKVHPALSSWRDTVHGPPTIPSNPNPRPDSLFPLLPLLSLPPPLLASRPSSTEARTGPGPGPGTSRYVCIYLYNPLTATPMTAAHSSSSPLGASEDLHPQHLLHRLEAMSTANDRDRPATTTTTTTPTTATPTTMTSTTTTTISTSTPTPTPTSTSTPSQTPGHDSTTPSLQQNSSLPPSSPMNNSPKPPASRASCRLEDTVDLGQGNHTLSRQLSNASDDSSTSRRPSTPRSQTAPSPDTMTPAHAQLPRNRSPYARSHLRTQSTSALPRAPPMTRAHSLPTVMQPIGNLMLSPTLTPLARPVSPLRSPKRTRSPRDADARAMPASPHERYGSGLRPASIGSFEGAPSVCDISEDAELDLTPRAASGVSSLYSSTGSLSRRRRPASPLYHVSVSLPGLSSNPSSTSTPTSTTSSPLLAASKFNEQYPPSLASSSVPSTPTSMRSRSPSISSLETIEDSPDAEEEAIEADRIARLKAAADREEGEEQRRSSLDQPDGRGRSLGFGFGFGKRDARKRWSVCGAERRQDLDLETIWED</sequence>
<dbReference type="OrthoDB" id="5400063at2759"/>
<dbReference type="EMBL" id="FP929134">
    <property type="protein sequence ID" value="CBX98898.1"/>
    <property type="molecule type" value="Genomic_DNA"/>
</dbReference>
<protein>
    <submittedName>
        <fullName evidence="2">Predicted protein</fullName>
    </submittedName>
</protein>
<name>E5A5K0_LEPMJ</name>
<keyword evidence="3" id="KW-1185">Reference proteome</keyword>
<feature type="region of interest" description="Disordered" evidence="1">
    <location>
        <begin position="425"/>
        <end position="460"/>
    </location>
</feature>
<organism evidence="3">
    <name type="scientific">Leptosphaeria maculans (strain JN3 / isolate v23.1.3 / race Av1-4-5-6-7-8)</name>
    <name type="common">Blackleg fungus</name>
    <name type="synonym">Phoma lingam</name>
    <dbReference type="NCBI Taxonomy" id="985895"/>
    <lineage>
        <taxon>Eukaryota</taxon>
        <taxon>Fungi</taxon>
        <taxon>Dikarya</taxon>
        <taxon>Ascomycota</taxon>
        <taxon>Pezizomycotina</taxon>
        <taxon>Dothideomycetes</taxon>
        <taxon>Pleosporomycetidae</taxon>
        <taxon>Pleosporales</taxon>
        <taxon>Pleosporineae</taxon>
        <taxon>Leptosphaeriaceae</taxon>
        <taxon>Plenodomus</taxon>
        <taxon>Plenodomus lingam/Leptosphaeria maculans species complex</taxon>
    </lineage>
</organism>
<feature type="region of interest" description="Disordered" evidence="1">
    <location>
        <begin position="522"/>
        <end position="631"/>
    </location>
</feature>